<keyword evidence="5 7" id="KW-0808">Transferase</keyword>
<gene>
    <name evidence="5 7" type="primary">coaE</name>
    <name evidence="7" type="ORF">SCD92_01070</name>
</gene>
<evidence type="ECO:0000256" key="6">
    <source>
        <dbReference type="NCBIfam" id="TIGR00152"/>
    </source>
</evidence>
<dbReference type="Gene3D" id="3.40.50.300">
    <property type="entry name" value="P-loop containing nucleotide triphosphate hydrolases"/>
    <property type="match status" value="1"/>
</dbReference>
<evidence type="ECO:0000256" key="3">
    <source>
        <dbReference type="ARBA" id="ARBA00022840"/>
    </source>
</evidence>
<comment type="catalytic activity">
    <reaction evidence="5">
        <text>3'-dephospho-CoA + ATP = ADP + CoA + H(+)</text>
        <dbReference type="Rhea" id="RHEA:18245"/>
        <dbReference type="ChEBI" id="CHEBI:15378"/>
        <dbReference type="ChEBI" id="CHEBI:30616"/>
        <dbReference type="ChEBI" id="CHEBI:57287"/>
        <dbReference type="ChEBI" id="CHEBI:57328"/>
        <dbReference type="ChEBI" id="CHEBI:456216"/>
        <dbReference type="EC" id="2.7.1.24"/>
    </reaction>
</comment>
<comment type="subcellular location">
    <subcellularLocation>
        <location evidence="5">Cytoplasm</location>
    </subcellularLocation>
</comment>
<organism evidence="7 8">
    <name type="scientific">Gilvimarinus gilvus</name>
    <dbReference type="NCBI Taxonomy" id="3058038"/>
    <lineage>
        <taxon>Bacteria</taxon>
        <taxon>Pseudomonadati</taxon>
        <taxon>Pseudomonadota</taxon>
        <taxon>Gammaproteobacteria</taxon>
        <taxon>Cellvibrionales</taxon>
        <taxon>Cellvibrionaceae</taxon>
        <taxon>Gilvimarinus</taxon>
    </lineage>
</organism>
<dbReference type="PROSITE" id="PS51219">
    <property type="entry name" value="DPCK"/>
    <property type="match status" value="1"/>
</dbReference>
<reference evidence="7 8" key="1">
    <citation type="submission" date="2023-11" db="EMBL/GenBank/DDBJ databases">
        <title>Gilvimarinus fulvus sp. nov., isolated from the surface of Kelp.</title>
        <authorList>
            <person name="Sun Y.Y."/>
            <person name="Gong Y."/>
            <person name="Du Z.J."/>
        </authorList>
    </citation>
    <scope>NUCLEOTIDE SEQUENCE [LARGE SCALE GENOMIC DNA]</scope>
    <source>
        <strain evidence="7 8">SDUM040013</strain>
    </source>
</reference>
<dbReference type="PANTHER" id="PTHR10695">
    <property type="entry name" value="DEPHOSPHO-COA KINASE-RELATED"/>
    <property type="match status" value="1"/>
</dbReference>
<evidence type="ECO:0000256" key="4">
    <source>
        <dbReference type="ARBA" id="ARBA00022993"/>
    </source>
</evidence>
<dbReference type="NCBIfam" id="TIGR00152">
    <property type="entry name" value="dephospho-CoA kinase"/>
    <property type="match status" value="1"/>
</dbReference>
<dbReference type="EMBL" id="JAXAFO010000001">
    <property type="protein sequence ID" value="MDX6847929.1"/>
    <property type="molecule type" value="Genomic_DNA"/>
</dbReference>
<dbReference type="Proteomes" id="UP001273505">
    <property type="component" value="Unassembled WGS sequence"/>
</dbReference>
<comment type="function">
    <text evidence="5">Catalyzes the phosphorylation of the 3'-hydroxyl group of dephosphocoenzyme A to form coenzyme A.</text>
</comment>
<evidence type="ECO:0000256" key="2">
    <source>
        <dbReference type="ARBA" id="ARBA00022741"/>
    </source>
</evidence>
<proteinExistence type="inferred from homology"/>
<keyword evidence="4 5" id="KW-0173">Coenzyme A biosynthesis</keyword>
<sequence>MAQRPLIAGLTGGIGSGKSAAASCFEALGISVVDADIIARDVVMPHTPCLEAIHKHFGSGILNDDKSLNRHKLRNIIFANSNEKRWLEELLHPAIRALIIDQLKQSQSAYSVLVSPLLLETNQHELVNRIIVVDCPETIQISRASKRDKVTDENIKAIMATQLARQARLAKADDVLHNDGDLNELHRQVETLHNRYMANLI</sequence>
<dbReference type="InterPro" id="IPR027417">
    <property type="entry name" value="P-loop_NTPase"/>
</dbReference>
<evidence type="ECO:0000313" key="7">
    <source>
        <dbReference type="EMBL" id="MDX6847929.1"/>
    </source>
</evidence>
<protein>
    <recommendedName>
        <fullName evidence="5 6">Dephospho-CoA kinase</fullName>
        <ecNumber evidence="5 6">2.7.1.24</ecNumber>
    </recommendedName>
    <alternativeName>
        <fullName evidence="5">Dephosphocoenzyme A kinase</fullName>
    </alternativeName>
</protein>
<accession>A0ABU4RY79</accession>
<keyword evidence="3 5" id="KW-0067">ATP-binding</keyword>
<evidence type="ECO:0000256" key="1">
    <source>
        <dbReference type="ARBA" id="ARBA00009018"/>
    </source>
</evidence>
<dbReference type="GO" id="GO:0004140">
    <property type="term" value="F:dephospho-CoA kinase activity"/>
    <property type="evidence" value="ECO:0007669"/>
    <property type="project" value="UniProtKB-EC"/>
</dbReference>
<keyword evidence="5 7" id="KW-0418">Kinase</keyword>
<evidence type="ECO:0000256" key="5">
    <source>
        <dbReference type="HAMAP-Rule" id="MF_00376"/>
    </source>
</evidence>
<dbReference type="CDD" id="cd02022">
    <property type="entry name" value="DPCK"/>
    <property type="match status" value="1"/>
</dbReference>
<dbReference type="EC" id="2.7.1.24" evidence="5 6"/>
<dbReference type="PANTHER" id="PTHR10695:SF46">
    <property type="entry name" value="BIFUNCTIONAL COENZYME A SYNTHASE-RELATED"/>
    <property type="match status" value="1"/>
</dbReference>
<keyword evidence="8" id="KW-1185">Reference proteome</keyword>
<comment type="caution">
    <text evidence="7">The sequence shown here is derived from an EMBL/GenBank/DDBJ whole genome shotgun (WGS) entry which is preliminary data.</text>
</comment>
<keyword evidence="5" id="KW-0963">Cytoplasm</keyword>
<dbReference type="Pfam" id="PF01121">
    <property type="entry name" value="CoaE"/>
    <property type="match status" value="1"/>
</dbReference>
<comment type="similarity">
    <text evidence="1 5">Belongs to the CoaE family.</text>
</comment>
<comment type="pathway">
    <text evidence="5">Cofactor biosynthesis; coenzyme A biosynthesis; CoA from (R)-pantothenate: step 5/5.</text>
</comment>
<evidence type="ECO:0000313" key="8">
    <source>
        <dbReference type="Proteomes" id="UP001273505"/>
    </source>
</evidence>
<dbReference type="SUPFAM" id="SSF52540">
    <property type="entry name" value="P-loop containing nucleoside triphosphate hydrolases"/>
    <property type="match status" value="1"/>
</dbReference>
<keyword evidence="2 5" id="KW-0547">Nucleotide-binding</keyword>
<name>A0ABU4RY79_9GAMM</name>
<dbReference type="InterPro" id="IPR001977">
    <property type="entry name" value="Depp_CoAkinase"/>
</dbReference>
<feature type="binding site" evidence="5">
    <location>
        <begin position="15"/>
        <end position="20"/>
    </location>
    <ligand>
        <name>ATP</name>
        <dbReference type="ChEBI" id="CHEBI:30616"/>
    </ligand>
</feature>
<dbReference type="RefSeq" id="WP_302724524.1">
    <property type="nucleotide sequence ID" value="NZ_JAULRU010000797.1"/>
</dbReference>
<dbReference type="HAMAP" id="MF_00376">
    <property type="entry name" value="Dephospho_CoA_kinase"/>
    <property type="match status" value="1"/>
</dbReference>